<dbReference type="Gene3D" id="3.40.50.720">
    <property type="entry name" value="NAD(P)-binding Rossmann-like Domain"/>
    <property type="match status" value="1"/>
</dbReference>
<dbReference type="Pfam" id="PF01370">
    <property type="entry name" value="Epimerase"/>
    <property type="match status" value="1"/>
</dbReference>
<dbReference type="EMBL" id="SBKO01000001">
    <property type="protein sequence ID" value="RXR20772.1"/>
    <property type="molecule type" value="Genomic_DNA"/>
</dbReference>
<dbReference type="InterPro" id="IPR036291">
    <property type="entry name" value="NAD(P)-bd_dom_sf"/>
</dbReference>
<accession>A0A4Q1K5A5</accession>
<keyword evidence="3" id="KW-1185">Reference proteome</keyword>
<protein>
    <submittedName>
        <fullName evidence="2">NAD-dependent epimerase/dehydratase family protein</fullName>
    </submittedName>
</protein>
<dbReference type="AlphaFoldDB" id="A0A4Q1K5A5"/>
<proteinExistence type="predicted"/>
<sequence length="326" mass="36967">MILVTGATGLVGSHIVFHLVSQDQKVRALYKTEASKNKVLTLFKHYKKEHLFANILWFEADILDVSQLEKAFQSIDFVYHCVAVISFSPKDEAILRKVNIEGTANVVNLCLDFGIKKLCHISSIATLGDPKIGETKITEESDWNPEAYHSDYAITKFGAEMEVWRAYQEGLKVVVVNPGVILGPLFWTEGSGDIYQKVKDKFPVYTTGGTGFVSVVDVASCAIQLLESEIVGERFILVSETLSFENIFKIIAQKLNVKSPKIEAKKWMTTIAWRLDVLFGVFGKKRFLTKEMVHTLHHIDYFDTSKVEKAIGFRFEKIEDYIQRQD</sequence>
<evidence type="ECO:0000259" key="1">
    <source>
        <dbReference type="Pfam" id="PF01370"/>
    </source>
</evidence>
<dbReference type="RefSeq" id="WP_129433997.1">
    <property type="nucleotide sequence ID" value="NZ_SBKO01000001.1"/>
</dbReference>
<dbReference type="Proteomes" id="UP000290283">
    <property type="component" value="Unassembled WGS sequence"/>
</dbReference>
<evidence type="ECO:0000313" key="2">
    <source>
        <dbReference type="EMBL" id="RXR20772.1"/>
    </source>
</evidence>
<comment type="caution">
    <text evidence="2">The sequence shown here is derived from an EMBL/GenBank/DDBJ whole genome shotgun (WGS) entry which is preliminary data.</text>
</comment>
<dbReference type="InterPro" id="IPR051783">
    <property type="entry name" value="NAD(P)-dependent_oxidoreduct"/>
</dbReference>
<reference evidence="3" key="1">
    <citation type="submission" date="2019-01" db="EMBL/GenBank/DDBJ databases">
        <title>Cytophagaceae bacterium strain CAR-16.</title>
        <authorList>
            <person name="Chen W.-M."/>
        </authorList>
    </citation>
    <scope>NUCLEOTIDE SEQUENCE [LARGE SCALE GENOMIC DNA]</scope>
    <source>
        <strain evidence="3">LLJ-11</strain>
    </source>
</reference>
<dbReference type="PANTHER" id="PTHR48079">
    <property type="entry name" value="PROTEIN YEEZ"/>
    <property type="match status" value="1"/>
</dbReference>
<dbReference type="PANTHER" id="PTHR48079:SF6">
    <property type="entry name" value="NAD(P)-BINDING DOMAIN-CONTAINING PROTEIN-RELATED"/>
    <property type="match status" value="1"/>
</dbReference>
<organism evidence="2 3">
    <name type="scientific">Flavobacterium amnicola</name>
    <dbReference type="NCBI Taxonomy" id="2506422"/>
    <lineage>
        <taxon>Bacteria</taxon>
        <taxon>Pseudomonadati</taxon>
        <taxon>Bacteroidota</taxon>
        <taxon>Flavobacteriia</taxon>
        <taxon>Flavobacteriales</taxon>
        <taxon>Flavobacteriaceae</taxon>
        <taxon>Flavobacterium</taxon>
    </lineage>
</organism>
<dbReference type="InterPro" id="IPR001509">
    <property type="entry name" value="Epimerase_deHydtase"/>
</dbReference>
<dbReference type="SUPFAM" id="SSF51735">
    <property type="entry name" value="NAD(P)-binding Rossmann-fold domains"/>
    <property type="match status" value="1"/>
</dbReference>
<gene>
    <name evidence="2" type="ORF">EQG63_02220</name>
</gene>
<name>A0A4Q1K5A5_9FLAO</name>
<dbReference type="GO" id="GO:0005737">
    <property type="term" value="C:cytoplasm"/>
    <property type="evidence" value="ECO:0007669"/>
    <property type="project" value="TreeGrafter"/>
</dbReference>
<feature type="domain" description="NAD-dependent epimerase/dehydratase" evidence="1">
    <location>
        <begin position="2"/>
        <end position="228"/>
    </location>
</feature>
<evidence type="ECO:0000313" key="3">
    <source>
        <dbReference type="Proteomes" id="UP000290283"/>
    </source>
</evidence>
<dbReference type="GO" id="GO:0004029">
    <property type="term" value="F:aldehyde dehydrogenase (NAD+) activity"/>
    <property type="evidence" value="ECO:0007669"/>
    <property type="project" value="TreeGrafter"/>
</dbReference>
<dbReference type="OrthoDB" id="596910at2"/>